<dbReference type="RefSeq" id="WP_395417751.1">
    <property type="nucleotide sequence ID" value="NZ_JBIPKE010000017.1"/>
</dbReference>
<dbReference type="PROSITE" id="PS51257">
    <property type="entry name" value="PROKAR_LIPOPROTEIN"/>
    <property type="match status" value="1"/>
</dbReference>
<reference evidence="2 3" key="1">
    <citation type="journal article" date="2013" name="Int. J. Syst. Evol. Microbiol.">
        <title>Marinoscillum luteum sp. nov., isolated from marine sediment.</title>
        <authorList>
            <person name="Cha I.T."/>
            <person name="Park S.J."/>
            <person name="Kim S.J."/>
            <person name="Kim J.G."/>
            <person name="Jung M.Y."/>
            <person name="Shin K.S."/>
            <person name="Kwon K.K."/>
            <person name="Yang S.H."/>
            <person name="Seo Y.S."/>
            <person name="Rhee S.K."/>
        </authorList>
    </citation>
    <scope>NUCLEOTIDE SEQUENCE [LARGE SCALE GENOMIC DNA]</scope>
    <source>
        <strain evidence="2 3">KCTC 23939</strain>
    </source>
</reference>
<keyword evidence="3" id="KW-1185">Reference proteome</keyword>
<evidence type="ECO:0000313" key="2">
    <source>
        <dbReference type="EMBL" id="MFH6984411.1"/>
    </source>
</evidence>
<dbReference type="PANTHER" id="PTHR43798:SF33">
    <property type="entry name" value="HYDROLASE, PUTATIVE (AFU_ORTHOLOGUE AFUA_2G14860)-RELATED"/>
    <property type="match status" value="1"/>
</dbReference>
<dbReference type="Gene3D" id="3.40.50.1820">
    <property type="entry name" value="alpha/beta hydrolase"/>
    <property type="match status" value="1"/>
</dbReference>
<accession>A0ABW7NAN3</accession>
<dbReference type="GO" id="GO:0016787">
    <property type="term" value="F:hydrolase activity"/>
    <property type="evidence" value="ECO:0007669"/>
    <property type="project" value="UniProtKB-KW"/>
</dbReference>
<dbReference type="Proteomes" id="UP001610063">
    <property type="component" value="Unassembled WGS sequence"/>
</dbReference>
<organism evidence="2 3">
    <name type="scientific">Marinoscillum luteum</name>
    <dbReference type="NCBI Taxonomy" id="861051"/>
    <lineage>
        <taxon>Bacteria</taxon>
        <taxon>Pseudomonadati</taxon>
        <taxon>Bacteroidota</taxon>
        <taxon>Cytophagia</taxon>
        <taxon>Cytophagales</taxon>
        <taxon>Reichenbachiellaceae</taxon>
        <taxon>Marinoscillum</taxon>
    </lineage>
</organism>
<protein>
    <submittedName>
        <fullName evidence="2">Alpha/beta fold hydrolase</fullName>
    </submittedName>
</protein>
<feature type="domain" description="AB hydrolase-1" evidence="1">
    <location>
        <begin position="63"/>
        <end position="268"/>
    </location>
</feature>
<dbReference type="Pfam" id="PF12697">
    <property type="entry name" value="Abhydrolase_6"/>
    <property type="match status" value="1"/>
</dbReference>
<dbReference type="InterPro" id="IPR050266">
    <property type="entry name" value="AB_hydrolase_sf"/>
</dbReference>
<keyword evidence="2" id="KW-0378">Hydrolase</keyword>
<dbReference type="EMBL" id="JBIPKE010000017">
    <property type="protein sequence ID" value="MFH6984411.1"/>
    <property type="molecule type" value="Genomic_DNA"/>
</dbReference>
<dbReference type="InterPro" id="IPR029058">
    <property type="entry name" value="AB_hydrolase_fold"/>
</dbReference>
<name>A0ABW7NAN3_9BACT</name>
<evidence type="ECO:0000259" key="1">
    <source>
        <dbReference type="Pfam" id="PF12697"/>
    </source>
</evidence>
<dbReference type="SUPFAM" id="SSF53474">
    <property type="entry name" value="alpha/beta-Hydrolases"/>
    <property type="match status" value="1"/>
</dbReference>
<sequence>MRQAPIWLIAVFLCGCMQFRLEQEAFQEIFKDRPIQPVSETIEVDSNHVHYVYIDQGKPNLAVFIHGSPGSWSAFIDFFKNDSLLQIYDVLSIDRPGFGDSDYGRPEPSLQKQAYYLQQVISRFDQPNKVMVGHSLGGPVAARIAMDYPSLTQAMVLVAPSVDPAMERYEWYRTWIETRVGGWVTPTDFWVSNEEILPLKAELDGMLPLWKAVQIPAVVIQGTKDMLVPKENAAFVQRMMGDSLTDIRYLEGVNHFIPWSHPHKIVEALEALAW</sequence>
<comment type="caution">
    <text evidence="2">The sequence shown here is derived from an EMBL/GenBank/DDBJ whole genome shotgun (WGS) entry which is preliminary data.</text>
</comment>
<proteinExistence type="predicted"/>
<evidence type="ECO:0000313" key="3">
    <source>
        <dbReference type="Proteomes" id="UP001610063"/>
    </source>
</evidence>
<dbReference type="InterPro" id="IPR000073">
    <property type="entry name" value="AB_hydrolase_1"/>
</dbReference>
<dbReference type="PRINTS" id="PR00111">
    <property type="entry name" value="ABHYDROLASE"/>
</dbReference>
<gene>
    <name evidence="2" type="ORF">ACHKAR_13240</name>
</gene>
<dbReference type="PANTHER" id="PTHR43798">
    <property type="entry name" value="MONOACYLGLYCEROL LIPASE"/>
    <property type="match status" value="1"/>
</dbReference>